<evidence type="ECO:0000313" key="10">
    <source>
        <dbReference type="EMBL" id="KAK6361727.1"/>
    </source>
</evidence>
<gene>
    <name evidence="10" type="ORF">TWF730_005441</name>
</gene>
<dbReference type="Gene3D" id="3.20.200.10">
    <property type="entry name" value="MHCK/EF2 kinase"/>
    <property type="match status" value="1"/>
</dbReference>
<accession>A0AAV9VLN9</accession>
<keyword evidence="2" id="KW-0964">Secreted</keyword>
<keyword evidence="4" id="KW-0808">Transferase</keyword>
<dbReference type="InterPro" id="IPR036465">
    <property type="entry name" value="vWFA_dom_sf"/>
</dbReference>
<dbReference type="InterPro" id="IPR011009">
    <property type="entry name" value="Kinase-like_dom_sf"/>
</dbReference>
<evidence type="ECO:0000259" key="8">
    <source>
        <dbReference type="PROSITE" id="PS50234"/>
    </source>
</evidence>
<dbReference type="InterPro" id="IPR052969">
    <property type="entry name" value="Thr-specific_kinase-like"/>
</dbReference>
<evidence type="ECO:0000256" key="2">
    <source>
        <dbReference type="ARBA" id="ARBA00022525"/>
    </source>
</evidence>
<dbReference type="AlphaFoldDB" id="A0AAV9VLN9"/>
<feature type="domain" description="Alpha-type protein kinase" evidence="9">
    <location>
        <begin position="489"/>
        <end position="702"/>
    </location>
</feature>
<comment type="subcellular location">
    <subcellularLocation>
        <location evidence="1">Secreted</location>
    </subcellularLocation>
</comment>
<dbReference type="Pfam" id="PF02816">
    <property type="entry name" value="Alpha_kinase"/>
    <property type="match status" value="1"/>
</dbReference>
<feature type="region of interest" description="Disordered" evidence="7">
    <location>
        <begin position="1"/>
        <end position="123"/>
    </location>
</feature>
<feature type="domain" description="VWFA" evidence="8">
    <location>
        <begin position="184"/>
        <end position="377"/>
    </location>
</feature>
<evidence type="ECO:0000256" key="5">
    <source>
        <dbReference type="ARBA" id="ARBA00022729"/>
    </source>
</evidence>
<keyword evidence="11" id="KW-1185">Reference proteome</keyword>
<keyword evidence="3" id="KW-0723">Serine/threonine-protein kinase</keyword>
<dbReference type="InterPro" id="IPR002035">
    <property type="entry name" value="VWF_A"/>
</dbReference>
<dbReference type="GO" id="GO:0004674">
    <property type="term" value="F:protein serine/threonine kinase activity"/>
    <property type="evidence" value="ECO:0007669"/>
    <property type="project" value="UniProtKB-KW"/>
</dbReference>
<reference evidence="10 11" key="1">
    <citation type="submission" date="2019-10" db="EMBL/GenBank/DDBJ databases">
        <authorList>
            <person name="Palmer J.M."/>
        </authorList>
    </citation>
    <scope>NUCLEOTIDE SEQUENCE [LARGE SCALE GENOMIC DNA]</scope>
    <source>
        <strain evidence="10 11">TWF730</strain>
    </source>
</reference>
<sequence>MASNQTSRSSATVHRSRRSASQDVRSLADDLLRASLTRGPASVSTSSSTASTVVQSPARAGSSSSSSSVPKPGTASSKAGSGISSSTKGSSIASTKTRERLQGEIEKLRRELDSAKEKEQKMRNIADKERGIADRLKREGDLPVLTATEIDSRIRSLKREERKATSQVSQRSNKGLFKSICATDLLFLIDTTGSMASYIEAAKNQIKSIVKDIKAAFLNEAEVRIAVVGYKDHSDSPNIQFLDFTSTVDQVYTFLTTLNASGGADTPEDVLGGIQQALSASWAYQTRCIIHIADAPPHGRTLHDLGDYSDSYPDPGSEPHGLTHLPLLSKMVERRINYVLLRIHDNTDRMAFEFLQMYSKAMADCSLLRTNRYYNSVSSSNNKSGVGGLLMREAELGITFSALRQLVVKAVTASATRTAARYVSRVGKTGFSKRPGPKLTAIGEDDAPEPVVLENTPPRWGKTGWLNETLTVEGFTAEVTAHSSNTLDDMMKSDGKIKMNVLELTLHKRQMPFAQGALRVAFYARTAASNNRYVVKSSKQENAKLPEMAEDMRCQALCKSFAHEFNELVGVNHSIDFIVTACFKGKSKKTSDDTFISLEPFIEGSYVKYNNNAGYVNEDNPNDAANRSAQAFSHFTFERSQGRFLVCDLQGVGNLLTDPAIHTKDPDRFVLTPTNFGEDGFKLFFSSHECNDICRKLELKSNGKMFIMGKFDFRKNWPKTADTVCCSNKLCGKILLRANAKESRDYPGFQWCNACWPQLELFTVQWICVAPAPYHEFRVSRFFYESQGRGTPRKCPEHRARGEETTALKTTAKDGTKGSTMVKSNSGVLKKKINGAIPSTAVADGKFWTTLKPATVRLEDG</sequence>
<name>A0AAV9VLN9_9PEZI</name>
<dbReference type="PANTHER" id="PTHR47763:SF4">
    <property type="entry name" value="ALPHA-PROTEIN KINASE VWKA"/>
    <property type="match status" value="1"/>
</dbReference>
<dbReference type="CDD" id="cd00198">
    <property type="entry name" value="vWFA"/>
    <property type="match status" value="1"/>
</dbReference>
<dbReference type="Gene3D" id="3.40.50.410">
    <property type="entry name" value="von Willebrand factor, type A domain"/>
    <property type="match status" value="1"/>
</dbReference>
<dbReference type="EMBL" id="JAVHNS010000002">
    <property type="protein sequence ID" value="KAK6361727.1"/>
    <property type="molecule type" value="Genomic_DNA"/>
</dbReference>
<dbReference type="PROSITE" id="PS50234">
    <property type="entry name" value="VWFA"/>
    <property type="match status" value="1"/>
</dbReference>
<feature type="compositionally biased region" description="Low complexity" evidence="7">
    <location>
        <begin position="40"/>
        <end position="95"/>
    </location>
</feature>
<evidence type="ECO:0000256" key="7">
    <source>
        <dbReference type="SAM" id="MobiDB-lite"/>
    </source>
</evidence>
<evidence type="ECO:0000256" key="3">
    <source>
        <dbReference type="ARBA" id="ARBA00022527"/>
    </source>
</evidence>
<evidence type="ECO:0000259" key="9">
    <source>
        <dbReference type="PROSITE" id="PS51158"/>
    </source>
</evidence>
<dbReference type="SMART" id="SM00811">
    <property type="entry name" value="Alpha_kinase"/>
    <property type="match status" value="1"/>
</dbReference>
<dbReference type="Pfam" id="PF25106">
    <property type="entry name" value="VWA_4"/>
    <property type="match status" value="1"/>
</dbReference>
<feature type="compositionally biased region" description="Polar residues" evidence="7">
    <location>
        <begin position="1"/>
        <end position="24"/>
    </location>
</feature>
<dbReference type="SUPFAM" id="SSF53300">
    <property type="entry name" value="vWA-like"/>
    <property type="match status" value="1"/>
</dbReference>
<dbReference type="PANTHER" id="PTHR47763">
    <property type="entry name" value="ALPHA-PROTEIN KINASE VWKA"/>
    <property type="match status" value="1"/>
</dbReference>
<dbReference type="PROSITE" id="PS51158">
    <property type="entry name" value="ALPHA_KINASE"/>
    <property type="match status" value="1"/>
</dbReference>
<evidence type="ECO:0008006" key="12">
    <source>
        <dbReference type="Google" id="ProtNLM"/>
    </source>
</evidence>
<evidence type="ECO:0000256" key="1">
    <source>
        <dbReference type="ARBA" id="ARBA00004613"/>
    </source>
</evidence>
<comment type="caution">
    <text evidence="10">The sequence shown here is derived from an EMBL/GenBank/DDBJ whole genome shotgun (WGS) entry which is preliminary data.</text>
</comment>
<organism evidence="10 11">
    <name type="scientific">Orbilia blumenaviensis</name>
    <dbReference type="NCBI Taxonomy" id="1796055"/>
    <lineage>
        <taxon>Eukaryota</taxon>
        <taxon>Fungi</taxon>
        <taxon>Dikarya</taxon>
        <taxon>Ascomycota</taxon>
        <taxon>Pezizomycotina</taxon>
        <taxon>Orbiliomycetes</taxon>
        <taxon>Orbiliales</taxon>
        <taxon>Orbiliaceae</taxon>
        <taxon>Orbilia</taxon>
    </lineage>
</organism>
<dbReference type="Proteomes" id="UP001373714">
    <property type="component" value="Unassembled WGS sequence"/>
</dbReference>
<evidence type="ECO:0000256" key="4">
    <source>
        <dbReference type="ARBA" id="ARBA00022679"/>
    </source>
</evidence>
<dbReference type="InterPro" id="IPR056861">
    <property type="entry name" value="HMCN1-like_VWA"/>
</dbReference>
<protein>
    <recommendedName>
        <fullName evidence="12">Alpha-type protein kinase domain-containing protein</fullName>
    </recommendedName>
</protein>
<evidence type="ECO:0000256" key="6">
    <source>
        <dbReference type="ARBA" id="ARBA00022777"/>
    </source>
</evidence>
<evidence type="ECO:0000313" key="11">
    <source>
        <dbReference type="Proteomes" id="UP001373714"/>
    </source>
</evidence>
<dbReference type="InterPro" id="IPR004166">
    <property type="entry name" value="a-kinase_dom"/>
</dbReference>
<proteinExistence type="predicted"/>
<dbReference type="SUPFAM" id="SSF56112">
    <property type="entry name" value="Protein kinase-like (PK-like)"/>
    <property type="match status" value="1"/>
</dbReference>
<dbReference type="GO" id="GO:0005524">
    <property type="term" value="F:ATP binding"/>
    <property type="evidence" value="ECO:0007669"/>
    <property type="project" value="InterPro"/>
</dbReference>
<dbReference type="Gene3D" id="3.30.200.20">
    <property type="entry name" value="Phosphorylase Kinase, domain 1"/>
    <property type="match status" value="1"/>
</dbReference>
<keyword evidence="6" id="KW-0418">Kinase</keyword>
<feature type="compositionally biased region" description="Basic and acidic residues" evidence="7">
    <location>
        <begin position="96"/>
        <end position="123"/>
    </location>
</feature>
<keyword evidence="5" id="KW-0732">Signal</keyword>
<dbReference type="CDD" id="cd04515">
    <property type="entry name" value="Alpha_kinase"/>
    <property type="match status" value="1"/>
</dbReference>